<dbReference type="Proteomes" id="UP001139721">
    <property type="component" value="Unassembled WGS sequence"/>
</dbReference>
<protein>
    <submittedName>
        <fullName evidence="2">Uncharacterized protein</fullName>
    </submittedName>
</protein>
<keyword evidence="3" id="KW-1185">Reference proteome</keyword>
<evidence type="ECO:0000313" key="2">
    <source>
        <dbReference type="EMBL" id="MCL9685553.1"/>
    </source>
</evidence>
<gene>
    <name evidence="2" type="ORF">LOX96_15730</name>
</gene>
<dbReference type="AlphaFoldDB" id="A0A9X2IE81"/>
<dbReference type="RefSeq" id="WP_250424356.1">
    <property type="nucleotide sequence ID" value="NZ_JAJKBJ010000029.1"/>
</dbReference>
<proteinExistence type="predicted"/>
<name>A0A9X2IE81_9GAMM</name>
<feature type="compositionally biased region" description="Low complexity" evidence="1">
    <location>
        <begin position="33"/>
        <end position="47"/>
    </location>
</feature>
<dbReference type="EMBL" id="JAJKBJ010000029">
    <property type="protein sequence ID" value="MCL9685553.1"/>
    <property type="molecule type" value="Genomic_DNA"/>
</dbReference>
<accession>A0A9X2IE81</accession>
<organism evidence="2 3">
    <name type="scientific">Legionella maioricensis</name>
    <dbReference type="NCBI Taxonomy" id="2896528"/>
    <lineage>
        <taxon>Bacteria</taxon>
        <taxon>Pseudomonadati</taxon>
        <taxon>Pseudomonadota</taxon>
        <taxon>Gammaproteobacteria</taxon>
        <taxon>Legionellales</taxon>
        <taxon>Legionellaceae</taxon>
        <taxon>Legionella</taxon>
    </lineage>
</organism>
<sequence length="372" mass="42620">MNNKSTFFHYSNLKSKLLPLPKDKKRKHESDSESSSSMASPNLSNSGSPFIIGTPIVSETTSTESMIDEYISINGNQLVRIIDMDTKEAVETKTHRKFFVSTGGELFYNRTEWHAHSLKTTIELTVCGGNFYALLMGEGQPEYFVGKGEVDEDLEDDVEPIYYRMSSKIDFLAEGEDIFSLNKPVKSLIFSLMISFFLGDPDVSNVVGVAEDEDVLIRRLDPEFCFSQYFSSESYNNYSSVLKELDFLFHLNTDNHELTADELQNRVEKSGVDFFRQCFMKKFLMHPDCLKILNSETRTNEFLSALKKITETPFDQYENIINKSISDENIRMQLKDTLKKRLGIFSQIYQELAVEIEPTKDAILPKAPAYRE</sequence>
<comment type="caution">
    <text evidence="2">The sequence shown here is derived from an EMBL/GenBank/DDBJ whole genome shotgun (WGS) entry which is preliminary data.</text>
</comment>
<evidence type="ECO:0000313" key="3">
    <source>
        <dbReference type="Proteomes" id="UP001139721"/>
    </source>
</evidence>
<evidence type="ECO:0000256" key="1">
    <source>
        <dbReference type="SAM" id="MobiDB-lite"/>
    </source>
</evidence>
<reference evidence="2" key="1">
    <citation type="submission" date="2021-11" db="EMBL/GenBank/DDBJ databases">
        <title>Legionella maioricencis sp. nov., a new species isolated from hot water samples in Mallorca.</title>
        <authorList>
            <person name="Crespi S."/>
            <person name="Drasar V."/>
            <person name="Salva-Serra F."/>
            <person name="Jaen-Luchoro D."/>
            <person name="Pineiro-Iglesias B."/>
            <person name="Aliaga F."/>
            <person name="Fernandez-Juarez V."/>
            <person name="Coll G."/>
            <person name="Moore E.R.B."/>
            <person name="Bennasar-Figueras A."/>
        </authorList>
    </citation>
    <scope>NUCLEOTIDE SEQUENCE</scope>
    <source>
        <strain evidence="2">HCPI-6</strain>
    </source>
</reference>
<feature type="region of interest" description="Disordered" evidence="1">
    <location>
        <begin position="19"/>
        <end position="47"/>
    </location>
</feature>